<comment type="caution">
    <text evidence="3">The sequence shown here is derived from an EMBL/GenBank/DDBJ whole genome shotgun (WGS) entry which is preliminary data.</text>
</comment>
<evidence type="ECO:0000313" key="3">
    <source>
        <dbReference type="EMBL" id="MPN31336.1"/>
    </source>
</evidence>
<comment type="similarity">
    <text evidence="1">Belongs to the flagella basal body rod proteins family.</text>
</comment>
<gene>
    <name evidence="3" type="ORF">SDC9_178810</name>
</gene>
<dbReference type="InterPro" id="IPR002371">
    <property type="entry name" value="FlgK"/>
</dbReference>
<dbReference type="GO" id="GO:0044780">
    <property type="term" value="P:bacterial-type flagellum assembly"/>
    <property type="evidence" value="ECO:0007669"/>
    <property type="project" value="InterPro"/>
</dbReference>
<dbReference type="InterPro" id="IPR010930">
    <property type="entry name" value="Flg_bb/hook_C_dom"/>
</dbReference>
<organism evidence="3">
    <name type="scientific">bioreactor metagenome</name>
    <dbReference type="NCBI Taxonomy" id="1076179"/>
    <lineage>
        <taxon>unclassified sequences</taxon>
        <taxon>metagenomes</taxon>
        <taxon>ecological metagenomes</taxon>
    </lineage>
</organism>
<dbReference type="EMBL" id="VSSQ01082824">
    <property type="protein sequence ID" value="MPN31336.1"/>
    <property type="molecule type" value="Genomic_DNA"/>
</dbReference>
<sequence length="101" mass="11109">MDEDIDDSLYPGVSGTFEGFARTLINDNAVDVGYFGDMSKMNNSILSSAISQRESVMGVSIDEETINMTKYQKAYQAAARLMTVMDENLDTLIHSMGIVGR</sequence>
<dbReference type="Pfam" id="PF06429">
    <property type="entry name" value="Flg_bbr_C"/>
    <property type="match status" value="1"/>
</dbReference>
<accession>A0A645GYK6</accession>
<dbReference type="AlphaFoldDB" id="A0A645GYK6"/>
<dbReference type="GO" id="GO:0005198">
    <property type="term" value="F:structural molecule activity"/>
    <property type="evidence" value="ECO:0007669"/>
    <property type="project" value="InterPro"/>
</dbReference>
<feature type="domain" description="Flagellar basal-body/hook protein C-terminal" evidence="2">
    <location>
        <begin position="57"/>
        <end position="93"/>
    </location>
</feature>
<name>A0A645GYK6_9ZZZZ</name>
<dbReference type="SUPFAM" id="SSF64518">
    <property type="entry name" value="Phase 1 flagellin"/>
    <property type="match status" value="1"/>
</dbReference>
<dbReference type="GO" id="GO:0009424">
    <property type="term" value="C:bacterial-type flagellum hook"/>
    <property type="evidence" value="ECO:0007669"/>
    <property type="project" value="InterPro"/>
</dbReference>
<evidence type="ECO:0000256" key="1">
    <source>
        <dbReference type="ARBA" id="ARBA00009677"/>
    </source>
</evidence>
<protein>
    <recommendedName>
        <fullName evidence="2">Flagellar basal-body/hook protein C-terminal domain-containing protein</fullName>
    </recommendedName>
</protein>
<proteinExistence type="inferred from homology"/>
<evidence type="ECO:0000259" key="2">
    <source>
        <dbReference type="Pfam" id="PF06429"/>
    </source>
</evidence>
<reference evidence="3" key="1">
    <citation type="submission" date="2019-08" db="EMBL/GenBank/DDBJ databases">
        <authorList>
            <person name="Kucharzyk K."/>
            <person name="Murdoch R.W."/>
            <person name="Higgins S."/>
            <person name="Loffler F."/>
        </authorList>
    </citation>
    <scope>NUCLEOTIDE SEQUENCE</scope>
</reference>
<dbReference type="PANTHER" id="PTHR30033:SF1">
    <property type="entry name" value="FLAGELLAR HOOK-ASSOCIATED PROTEIN 1"/>
    <property type="match status" value="1"/>
</dbReference>
<dbReference type="PANTHER" id="PTHR30033">
    <property type="entry name" value="FLAGELLAR HOOK-ASSOCIATED PROTEIN 1"/>
    <property type="match status" value="1"/>
</dbReference>